<dbReference type="EMBL" id="CP026923">
    <property type="protein sequence ID" value="AVG23170.1"/>
    <property type="molecule type" value="Genomic_DNA"/>
</dbReference>
<proteinExistence type="predicted"/>
<reference evidence="2 3" key="1">
    <citation type="submission" date="2018-02" db="EMBL/GenBank/DDBJ databases">
        <title>Complete genome of the streamlined marine actinobacterium Pontimonas salivibrio CL-TW6 adapted to coastal planktonic lifestype.</title>
        <authorList>
            <person name="Cho B.C."/>
            <person name="Hardies S.C."/>
            <person name="Jang G.I."/>
            <person name="Hwang C.Y."/>
        </authorList>
    </citation>
    <scope>NUCLEOTIDE SEQUENCE [LARGE SCALE GENOMIC DNA]</scope>
    <source>
        <strain evidence="2 3">CL-TW6</strain>
    </source>
</reference>
<keyword evidence="1" id="KW-0472">Membrane</keyword>
<accession>A0A2L2BNC2</accession>
<keyword evidence="1" id="KW-0812">Transmembrane</keyword>
<organism evidence="2 3">
    <name type="scientific">Pontimonas salivibrio</name>
    <dbReference type="NCBI Taxonomy" id="1159327"/>
    <lineage>
        <taxon>Bacteria</taxon>
        <taxon>Bacillati</taxon>
        <taxon>Actinomycetota</taxon>
        <taxon>Actinomycetes</taxon>
        <taxon>Micrococcales</taxon>
        <taxon>Microbacteriaceae</taxon>
        <taxon>Pontimonas</taxon>
    </lineage>
</organism>
<evidence type="ECO:0000256" key="1">
    <source>
        <dbReference type="SAM" id="Phobius"/>
    </source>
</evidence>
<feature type="transmembrane region" description="Helical" evidence="1">
    <location>
        <begin position="40"/>
        <end position="62"/>
    </location>
</feature>
<keyword evidence="3" id="KW-1185">Reference proteome</keyword>
<keyword evidence="1" id="KW-1133">Transmembrane helix</keyword>
<gene>
    <name evidence="2" type="ORF">C3B54_11166</name>
</gene>
<evidence type="ECO:0000313" key="3">
    <source>
        <dbReference type="Proteomes" id="UP000243077"/>
    </source>
</evidence>
<dbReference type="Proteomes" id="UP000243077">
    <property type="component" value="Chromosome"/>
</dbReference>
<dbReference type="KEGG" id="psai:C3B54_11166"/>
<evidence type="ECO:0000313" key="2">
    <source>
        <dbReference type="EMBL" id="AVG23170.1"/>
    </source>
</evidence>
<dbReference type="AlphaFoldDB" id="A0A2L2BNC2"/>
<sequence length="80" mass="8362">MGTNNARRLMAPVEFVAIAGVLALFAGLTVLMVTRDVVTAFIASGITFVAVIMVIAMLLLAVTPNNTPEGEKDKPDSGND</sequence>
<name>A0A2L2BNC2_9MICO</name>
<dbReference type="RefSeq" id="WP_158665449.1">
    <property type="nucleotide sequence ID" value="NZ_CP026923.1"/>
</dbReference>
<protein>
    <submittedName>
        <fullName evidence="2">Uncharacterized protein</fullName>
    </submittedName>
</protein>
<feature type="transmembrane region" description="Helical" evidence="1">
    <location>
        <begin position="12"/>
        <end position="34"/>
    </location>
</feature>
<dbReference type="OrthoDB" id="5081451at2"/>